<evidence type="ECO:0000256" key="2">
    <source>
        <dbReference type="ARBA" id="ARBA00004892"/>
    </source>
</evidence>
<evidence type="ECO:0000256" key="7">
    <source>
        <dbReference type="HAMAP-Rule" id="MF_00675"/>
    </source>
</evidence>
<name>F4LK88_TREBD</name>
<dbReference type="HOGENOM" id="CLU_044465_1_0_12"/>
<comment type="pathway">
    <text evidence="2 7">Carbohydrate metabolism; pentose and glucuronate interconversion.</text>
</comment>
<evidence type="ECO:0000313" key="8">
    <source>
        <dbReference type="EMBL" id="AEE15477.1"/>
    </source>
</evidence>
<dbReference type="PANTHER" id="PTHR30068">
    <property type="entry name" value="URONATE ISOMERASE"/>
    <property type="match status" value="1"/>
</dbReference>
<organism evidence="8 9">
    <name type="scientific">Treponema brennaborense (strain DSM 12168 / CIP 105900 / DD5/3)</name>
    <dbReference type="NCBI Taxonomy" id="906968"/>
    <lineage>
        <taxon>Bacteria</taxon>
        <taxon>Pseudomonadati</taxon>
        <taxon>Spirochaetota</taxon>
        <taxon>Spirochaetia</taxon>
        <taxon>Spirochaetales</taxon>
        <taxon>Treponemataceae</taxon>
        <taxon>Treponema</taxon>
    </lineage>
</organism>
<dbReference type="STRING" id="906968.Trebr_0017"/>
<dbReference type="KEGG" id="tbe:Trebr_0017"/>
<protein>
    <recommendedName>
        <fullName evidence="5 7">Uronate isomerase</fullName>
        <ecNumber evidence="4 7">5.3.1.12</ecNumber>
    </recommendedName>
    <alternativeName>
        <fullName evidence="7">Glucuronate isomerase</fullName>
    </alternativeName>
    <alternativeName>
        <fullName evidence="7">Uronic isomerase</fullName>
    </alternativeName>
</protein>
<dbReference type="PANTHER" id="PTHR30068:SF4">
    <property type="entry name" value="URONATE ISOMERASE"/>
    <property type="match status" value="1"/>
</dbReference>
<dbReference type="HAMAP" id="MF_00675">
    <property type="entry name" value="UxaC"/>
    <property type="match status" value="1"/>
</dbReference>
<dbReference type="Gene3D" id="3.20.20.140">
    <property type="entry name" value="Metal-dependent hydrolases"/>
    <property type="match status" value="1"/>
</dbReference>
<evidence type="ECO:0000256" key="5">
    <source>
        <dbReference type="ARBA" id="ARBA00020555"/>
    </source>
</evidence>
<dbReference type="EMBL" id="CP002696">
    <property type="protein sequence ID" value="AEE15477.1"/>
    <property type="molecule type" value="Genomic_DNA"/>
</dbReference>
<dbReference type="Gene3D" id="1.10.2020.10">
    <property type="entry name" value="uronate isomerase, domain 2, chain A"/>
    <property type="match status" value="1"/>
</dbReference>
<accession>F4LK88</accession>
<dbReference type="Proteomes" id="UP000006546">
    <property type="component" value="Chromosome"/>
</dbReference>
<dbReference type="eggNOG" id="COG1904">
    <property type="taxonomic scope" value="Bacteria"/>
</dbReference>
<dbReference type="UniPathway" id="UPA00246"/>
<dbReference type="RefSeq" id="WP_013757197.1">
    <property type="nucleotide sequence ID" value="NC_015500.1"/>
</dbReference>
<dbReference type="OrthoDB" id="9766564at2"/>
<dbReference type="GO" id="GO:0008880">
    <property type="term" value="F:glucuronate isomerase activity"/>
    <property type="evidence" value="ECO:0007669"/>
    <property type="project" value="UniProtKB-UniRule"/>
</dbReference>
<dbReference type="EC" id="5.3.1.12" evidence="4 7"/>
<dbReference type="AlphaFoldDB" id="F4LK88"/>
<dbReference type="GO" id="GO:0042840">
    <property type="term" value="P:D-glucuronate catabolic process"/>
    <property type="evidence" value="ECO:0007669"/>
    <property type="project" value="TreeGrafter"/>
</dbReference>
<dbReference type="NCBIfam" id="NF002794">
    <property type="entry name" value="PRK02925.1"/>
    <property type="match status" value="1"/>
</dbReference>
<keyword evidence="6 7" id="KW-0413">Isomerase</keyword>
<evidence type="ECO:0000256" key="1">
    <source>
        <dbReference type="ARBA" id="ARBA00001165"/>
    </source>
</evidence>
<dbReference type="GO" id="GO:0019698">
    <property type="term" value="P:D-galacturonate catabolic process"/>
    <property type="evidence" value="ECO:0007669"/>
    <property type="project" value="TreeGrafter"/>
</dbReference>
<dbReference type="InterPro" id="IPR003766">
    <property type="entry name" value="Uronate_isomerase"/>
</dbReference>
<comment type="catalytic activity">
    <reaction evidence="7">
        <text>aldehydo-D-galacturonate = keto-D-tagaturonate</text>
        <dbReference type="Rhea" id="RHEA:27702"/>
        <dbReference type="ChEBI" id="CHEBI:12952"/>
        <dbReference type="ChEBI" id="CHEBI:17886"/>
    </reaction>
</comment>
<dbReference type="SUPFAM" id="SSF51556">
    <property type="entry name" value="Metallo-dependent hydrolases"/>
    <property type="match status" value="1"/>
</dbReference>
<dbReference type="InterPro" id="IPR032466">
    <property type="entry name" value="Metal_Hydrolase"/>
</dbReference>
<evidence type="ECO:0000313" key="9">
    <source>
        <dbReference type="Proteomes" id="UP000006546"/>
    </source>
</evidence>
<evidence type="ECO:0000256" key="4">
    <source>
        <dbReference type="ARBA" id="ARBA00012546"/>
    </source>
</evidence>
<evidence type="ECO:0000256" key="3">
    <source>
        <dbReference type="ARBA" id="ARBA00008397"/>
    </source>
</evidence>
<evidence type="ECO:0000256" key="6">
    <source>
        <dbReference type="ARBA" id="ARBA00023235"/>
    </source>
</evidence>
<reference evidence="9" key="1">
    <citation type="submission" date="2011-04" db="EMBL/GenBank/DDBJ databases">
        <title>The complete genome of Treponema brennaborense DSM 12168.</title>
        <authorList>
            <person name="Lucas S."/>
            <person name="Han J."/>
            <person name="Lapidus A."/>
            <person name="Bruce D."/>
            <person name="Goodwin L."/>
            <person name="Pitluck S."/>
            <person name="Peters L."/>
            <person name="Kyrpides N."/>
            <person name="Mavromatis K."/>
            <person name="Ivanova N."/>
            <person name="Mikhailova N."/>
            <person name="Pagani I."/>
            <person name="Teshima H."/>
            <person name="Detter J.C."/>
            <person name="Tapia R."/>
            <person name="Han C."/>
            <person name="Land M."/>
            <person name="Hauser L."/>
            <person name="Markowitz V."/>
            <person name="Cheng J.-F."/>
            <person name="Hugenholtz P."/>
            <person name="Woyke T."/>
            <person name="Wu D."/>
            <person name="Gronow S."/>
            <person name="Wellnitz S."/>
            <person name="Brambilla E."/>
            <person name="Klenk H.-P."/>
            <person name="Eisen J.A."/>
        </authorList>
    </citation>
    <scope>NUCLEOTIDE SEQUENCE [LARGE SCALE GENOMIC DNA]</scope>
    <source>
        <strain evidence="9">DSM 12168 / CIP 105900 / DD5/3</strain>
    </source>
</reference>
<comment type="similarity">
    <text evidence="3 7">Belongs to the metallo-dependent hydrolases superfamily. Uronate isomerase family.</text>
</comment>
<sequence>MKRFMDADFLLETETARKLFREAAADQPIWDFHCHLIPAQIAANKKFAHITEIWLGGDHYKWRQMRTYGIDEKYITGDADPYDKFLAWAETVEHLIGNPLYHWTHLELQRYFGIYEPLTRKSAPAIWKKANELLATDELSVKGIFEKMNVYAVGTTDDPIDTLEYHEQIASGTAPIGKISTKVLPSFRPDKAINIGKPDFAHYIEKLAAASGVAINSVDAVVAALVNRLDFFIQHGCRASDHALDYVPFAIEGDANKAFHDAMRGQPVSKADADTYKTAVLARMAEAYAKRGIVMQYHIAAIRDNNGAMYKKLGPDTGYDAVHDHQVSENLAGLLNYIESAGGLPKTVLYTLNPKDYYPLGTLIGCYQGGGIRGKIQLGSAWWFCDHKDGMEQQMKVLGNLGMLSAFVGMLTDSRSFLSYPRHEYFRRILCNIVGTWVENGEYPADEDTLKGIVSGVSFTNALAYFGK</sequence>
<dbReference type="Pfam" id="PF02614">
    <property type="entry name" value="UxaC"/>
    <property type="match status" value="1"/>
</dbReference>
<comment type="catalytic activity">
    <reaction evidence="1 7">
        <text>D-glucuronate = D-fructuronate</text>
        <dbReference type="Rhea" id="RHEA:13049"/>
        <dbReference type="ChEBI" id="CHEBI:58720"/>
        <dbReference type="ChEBI" id="CHEBI:59863"/>
        <dbReference type="EC" id="5.3.1.12"/>
    </reaction>
</comment>
<keyword evidence="9" id="KW-1185">Reference proteome</keyword>
<gene>
    <name evidence="7" type="primary">uxaC</name>
    <name evidence="8" type="ordered locus">Trebr_0017</name>
</gene>
<proteinExistence type="inferred from homology"/>